<keyword evidence="2" id="KW-0560">Oxidoreductase</keyword>
<evidence type="ECO:0000313" key="3">
    <source>
        <dbReference type="Proteomes" id="UP001219901"/>
    </source>
</evidence>
<reference evidence="3" key="3">
    <citation type="submission" date="2023-06" db="EMBL/GenBank/DDBJ databases">
        <title>Pangenomics reveal diversification of enzyme families and niche specialization in globally abundant SAR202 bacteria.</title>
        <authorList>
            <person name="Saw J.H.W."/>
        </authorList>
    </citation>
    <scope>NUCLEOTIDE SEQUENCE [LARGE SCALE GENOMIC DNA]</scope>
    <source>
        <strain evidence="3">JH1073</strain>
    </source>
</reference>
<accession>A0AAJ5ZGJ9</accession>
<evidence type="ECO:0000313" key="2">
    <source>
        <dbReference type="EMBL" id="WFG38341.1"/>
    </source>
</evidence>
<dbReference type="EMBL" id="CP046147">
    <property type="protein sequence ID" value="WFG38341.1"/>
    <property type="molecule type" value="Genomic_DNA"/>
</dbReference>
<dbReference type="PANTHER" id="PTHR20883">
    <property type="entry name" value="PHYTANOYL-COA DIOXYGENASE DOMAIN CONTAINING 1"/>
    <property type="match status" value="1"/>
</dbReference>
<keyword evidence="3" id="KW-1185">Reference proteome</keyword>
<dbReference type="EMBL" id="WMBE01000002">
    <property type="protein sequence ID" value="MDG0866921.1"/>
    <property type="molecule type" value="Genomic_DNA"/>
</dbReference>
<dbReference type="InterPro" id="IPR008775">
    <property type="entry name" value="Phytyl_CoA_dOase-like"/>
</dbReference>
<dbReference type="GO" id="GO:0016706">
    <property type="term" value="F:2-oxoglutarate-dependent dioxygenase activity"/>
    <property type="evidence" value="ECO:0007669"/>
    <property type="project" value="UniProtKB-ARBA"/>
</dbReference>
<keyword evidence="2" id="KW-0223">Dioxygenase</keyword>
<protein>
    <submittedName>
        <fullName evidence="2">Phytanoyl-CoA dioxygenase</fullName>
    </submittedName>
</protein>
<evidence type="ECO:0000313" key="4">
    <source>
        <dbReference type="Proteomes" id="UP001321249"/>
    </source>
</evidence>
<sequence length="341" mass="37388">MSHLYTFILCDQGAIGLPALTAEQKEHFEEYGFVHVEDVFDPEGTIDPVIDEYAGVLDSLADKLYADGKISSTHSELDFGDRVTKIYGESGEVHNQYFDFSLPQNGVLADTPFWAGPAVFNALTAPGVLDIAESVVGGEVYSNPVQHVRIKVPESASPRDEDGNVMFGATPWHQDAGVVNPEADETNILTVWFPLMDAGVENGCLTVVPGSHRGELLTHCPGYKDRPGLQIPEHLFNVGDSMPIPVKKGGALLLTKQTVHAALPNISDRIRWSFDLRYQPTGEATGRNVFPGFVARSESNPASELHDAGTWYEMWKDTRDSLARGEQPTFNRWDADDPSCA</sequence>
<dbReference type="Proteomes" id="UP001321249">
    <property type="component" value="Unassembled WGS sequence"/>
</dbReference>
<dbReference type="AlphaFoldDB" id="A0AAJ5ZGJ9"/>
<dbReference type="PANTHER" id="PTHR20883:SF14">
    <property type="entry name" value="PHYTANOYL-COA DIOXYGENASE"/>
    <property type="match status" value="1"/>
</dbReference>
<dbReference type="GO" id="GO:0005506">
    <property type="term" value="F:iron ion binding"/>
    <property type="evidence" value="ECO:0007669"/>
    <property type="project" value="UniProtKB-ARBA"/>
</dbReference>
<reference evidence="2" key="2">
    <citation type="journal article" date="2023" name="Nat. Commun.">
        <title>Cultivation of marine bacteria of the SAR202 clade.</title>
        <authorList>
            <person name="Lim Y."/>
            <person name="Seo J.H."/>
            <person name="Giovannoni S.J."/>
            <person name="Kang I."/>
            <person name="Cho J.C."/>
        </authorList>
    </citation>
    <scope>NUCLEOTIDE SEQUENCE</scope>
    <source>
        <strain evidence="2">JH1073</strain>
    </source>
</reference>
<dbReference type="Proteomes" id="UP001219901">
    <property type="component" value="Chromosome"/>
</dbReference>
<organism evidence="2 3">
    <name type="scientific">Candidatus Lucifugimonas marina</name>
    <dbReference type="NCBI Taxonomy" id="3038979"/>
    <lineage>
        <taxon>Bacteria</taxon>
        <taxon>Bacillati</taxon>
        <taxon>Chloroflexota</taxon>
        <taxon>Dehalococcoidia</taxon>
        <taxon>SAR202 cluster</taxon>
        <taxon>Candidatus Lucifugimonadales</taxon>
        <taxon>Candidatus Lucifugimonadaceae</taxon>
        <taxon>Candidatus Lucifugimonas</taxon>
    </lineage>
</organism>
<evidence type="ECO:0000313" key="1">
    <source>
        <dbReference type="EMBL" id="MDG0866921.1"/>
    </source>
</evidence>
<name>A0AAJ5ZGJ9_9CHLR</name>
<dbReference type="Pfam" id="PF05721">
    <property type="entry name" value="PhyH"/>
    <property type="match status" value="1"/>
</dbReference>
<gene>
    <name evidence="1" type="ORF">GKO46_07530</name>
    <name evidence="2" type="ORF">GKO48_01535</name>
</gene>
<reference evidence="3 4" key="1">
    <citation type="submission" date="2019-11" db="EMBL/GenBank/DDBJ databases">
        <authorList>
            <person name="Cho J.-C."/>
        </authorList>
    </citation>
    <scope>NUCLEOTIDE SEQUENCE [LARGE SCALE GENOMIC DNA]</scope>
    <source>
        <strain evidence="2 3">JH1073</strain>
        <strain evidence="1 4">JH702</strain>
    </source>
</reference>
<proteinExistence type="predicted"/>
<dbReference type="Gene3D" id="2.60.120.620">
    <property type="entry name" value="q2cbj1_9rhob like domain"/>
    <property type="match status" value="1"/>
</dbReference>
<dbReference type="SUPFAM" id="SSF51197">
    <property type="entry name" value="Clavaminate synthase-like"/>
    <property type="match status" value="1"/>
</dbReference>